<feature type="compositionally biased region" description="Basic and acidic residues" evidence="1">
    <location>
        <begin position="368"/>
        <end position="388"/>
    </location>
</feature>
<reference evidence="2 3" key="1">
    <citation type="submission" date="2020-04" db="EMBL/GenBank/DDBJ databases">
        <title>Perkinsus chesapeaki whole genome sequence.</title>
        <authorList>
            <person name="Bogema D.R."/>
        </authorList>
    </citation>
    <scope>NUCLEOTIDE SEQUENCE [LARGE SCALE GENOMIC DNA]</scope>
    <source>
        <strain evidence="2">ATCC PRA-425</strain>
    </source>
</reference>
<evidence type="ECO:0000256" key="1">
    <source>
        <dbReference type="SAM" id="MobiDB-lite"/>
    </source>
</evidence>
<protein>
    <submittedName>
        <fullName evidence="2">Uncharacterized protein</fullName>
    </submittedName>
</protein>
<feature type="region of interest" description="Disordered" evidence="1">
    <location>
        <begin position="422"/>
        <end position="445"/>
    </location>
</feature>
<feature type="compositionally biased region" description="Basic and acidic residues" evidence="1">
    <location>
        <begin position="396"/>
        <end position="409"/>
    </location>
</feature>
<evidence type="ECO:0000313" key="3">
    <source>
        <dbReference type="Proteomes" id="UP000591131"/>
    </source>
</evidence>
<dbReference type="AlphaFoldDB" id="A0A7J6M8J5"/>
<proteinExistence type="predicted"/>
<name>A0A7J6M8J5_PERCH</name>
<keyword evidence="3" id="KW-1185">Reference proteome</keyword>
<comment type="caution">
    <text evidence="2">The sequence shown here is derived from an EMBL/GenBank/DDBJ whole genome shotgun (WGS) entry which is preliminary data.</text>
</comment>
<sequence length="564" mass="63219">MSQRFQSSRRAVAAAAGGGKDLRHSVTTEVEIDDTVYHLWTYDQLEGLTNAKLLQRCRDFRDKAEATLECPRIPRQSDAMIRWIIDLQCKLSGQNPWDFGCPETVYDIARDRSPFRIRPDQKFPHLYAEDRVASFVPLGERRLDGLTYPTEEAREGTVRRAHGSAEWIKDHLDPTAQEANTKTRGRLHASPTKEGWHDHITGDAAVEREEARGRRHVDPDADAWRDHFEEDGLPEEQERGRRLRRFGSVQEGWHDHIKGGEGDEVEAPVGRRAAPEGEDCIRDHILEDELQQGSRRFDAYKDEPIEPEHKARGMRHARPTVEGWHDHVFGNTSRVDLGQRNRGRKAASPETEGWKDHFENDGVPNVDETVHGRKHADASTEGWSDHIKGGTVGYGRTEEEGVHGRKHAEGGEGWIRDHMLNEGEADDGKGQVGQQGRKRADQNAGCMKDHIQGDTTRASVVVDRPHGRGHAGAMEEGWKDHIHGWTTEDQPEQVHGRMHGTAAQEGWTDHLAGGVGTVDGKPEGRRHPSVSKAGWAEEHLDKTMMATRASGAAGGGGVRRSPFY</sequence>
<dbReference type="EMBL" id="JAAPAO010000203">
    <property type="protein sequence ID" value="KAF4667787.1"/>
    <property type="molecule type" value="Genomic_DNA"/>
</dbReference>
<dbReference type="OrthoDB" id="10470764at2759"/>
<evidence type="ECO:0000313" key="2">
    <source>
        <dbReference type="EMBL" id="KAF4667787.1"/>
    </source>
</evidence>
<dbReference type="Proteomes" id="UP000591131">
    <property type="component" value="Unassembled WGS sequence"/>
</dbReference>
<organism evidence="2 3">
    <name type="scientific">Perkinsus chesapeaki</name>
    <name type="common">Clam parasite</name>
    <name type="synonym">Perkinsus andrewsi</name>
    <dbReference type="NCBI Taxonomy" id="330153"/>
    <lineage>
        <taxon>Eukaryota</taxon>
        <taxon>Sar</taxon>
        <taxon>Alveolata</taxon>
        <taxon>Perkinsozoa</taxon>
        <taxon>Perkinsea</taxon>
        <taxon>Perkinsida</taxon>
        <taxon>Perkinsidae</taxon>
        <taxon>Perkinsus</taxon>
    </lineage>
</organism>
<gene>
    <name evidence="2" type="ORF">FOL47_003376</name>
</gene>
<feature type="region of interest" description="Disordered" evidence="1">
    <location>
        <begin position="334"/>
        <end position="409"/>
    </location>
</feature>
<accession>A0A7J6M8J5</accession>